<dbReference type="EMBL" id="LSYU01000033">
    <property type="protein sequence ID" value="KXX65526.1"/>
    <property type="molecule type" value="Genomic_DNA"/>
</dbReference>
<gene>
    <name evidence="2" type="ORF">AY586_01400</name>
</gene>
<dbReference type="Proteomes" id="UP000075766">
    <property type="component" value="Unassembled WGS sequence"/>
</dbReference>
<comment type="caution">
    <text evidence="2">The sequence shown here is derived from an EMBL/GenBank/DDBJ whole genome shotgun (WGS) entry which is preliminary data.</text>
</comment>
<feature type="signal peptide" evidence="1">
    <location>
        <begin position="1"/>
        <end position="17"/>
    </location>
</feature>
<keyword evidence="1" id="KW-0732">Signal</keyword>
<dbReference type="InterPro" id="IPR029058">
    <property type="entry name" value="AB_hydrolase_fold"/>
</dbReference>
<keyword evidence="3" id="KW-1185">Reference proteome</keyword>
<evidence type="ECO:0000313" key="2">
    <source>
        <dbReference type="EMBL" id="KXX65526.1"/>
    </source>
</evidence>
<protein>
    <recommendedName>
        <fullName evidence="4">Alpha/beta hydrolase family protein</fullName>
    </recommendedName>
</protein>
<evidence type="ECO:0000256" key="1">
    <source>
        <dbReference type="SAM" id="SignalP"/>
    </source>
</evidence>
<accession>A0ABR5VIH9</accession>
<proteinExistence type="predicted"/>
<dbReference type="Gene3D" id="3.40.50.1820">
    <property type="entry name" value="alpha/beta hydrolase"/>
    <property type="match status" value="1"/>
</dbReference>
<name>A0ABR5VIH9_MARGR</name>
<evidence type="ECO:0008006" key="4">
    <source>
        <dbReference type="Google" id="ProtNLM"/>
    </source>
</evidence>
<dbReference type="SUPFAM" id="SSF53474">
    <property type="entry name" value="alpha/beta-Hydrolases"/>
    <property type="match status" value="1"/>
</dbReference>
<organism evidence="2 3">
    <name type="scientific">Marichromatium gracile</name>
    <name type="common">Chromatium gracile</name>
    <dbReference type="NCBI Taxonomy" id="1048"/>
    <lineage>
        <taxon>Bacteria</taxon>
        <taxon>Pseudomonadati</taxon>
        <taxon>Pseudomonadota</taxon>
        <taxon>Gammaproteobacteria</taxon>
        <taxon>Chromatiales</taxon>
        <taxon>Chromatiaceae</taxon>
        <taxon>Marichromatium</taxon>
    </lineage>
</organism>
<evidence type="ECO:0000313" key="3">
    <source>
        <dbReference type="Proteomes" id="UP000075766"/>
    </source>
</evidence>
<sequence length="239" mass="24540">MLLLWCCLAALLSTGCAGTGAVRDTTDRDGTVVRFYPGTGARAGDLVVLGHGFLRDQSTLAGLARTLAAAGVDCATLDFTAQRPWDGAHLRNGLAMIRVADRLGARRVVYVGFSAGGLAALVAARNDPRARGVVTLDLVDDDGLGGATAAVLRVPLVGLEGEPGRCNAHNGARQVHALAPRGRLERIAGAGHCDFESPTDPLCERLCGEADPALGALVRARAGAAVLALLDPVDSTSAE</sequence>
<reference evidence="2 3" key="1">
    <citation type="submission" date="2016-02" db="EMBL/GenBank/DDBJ databases">
        <title>Genome sequence of Marichromatium gracile YL-28, a purple sulfur bacterium.</title>
        <authorList>
            <person name="Zhao C."/>
            <person name="Hong X."/>
            <person name="Chen S."/>
            <person name="Yang S."/>
        </authorList>
    </citation>
    <scope>NUCLEOTIDE SEQUENCE [LARGE SCALE GENOMIC DNA]</scope>
    <source>
        <strain evidence="2 3">YL28</strain>
    </source>
</reference>
<feature type="chain" id="PRO_5045956696" description="Alpha/beta hydrolase family protein" evidence="1">
    <location>
        <begin position="18"/>
        <end position="239"/>
    </location>
</feature>